<dbReference type="CDD" id="cd05289">
    <property type="entry name" value="MDR_like_2"/>
    <property type="match status" value="1"/>
</dbReference>
<dbReference type="SMART" id="SM00829">
    <property type="entry name" value="PKS_ER"/>
    <property type="match status" value="1"/>
</dbReference>
<evidence type="ECO:0000259" key="1">
    <source>
        <dbReference type="SMART" id="SM00829"/>
    </source>
</evidence>
<dbReference type="PANTHER" id="PTHR11695">
    <property type="entry name" value="ALCOHOL DEHYDROGENASE RELATED"/>
    <property type="match status" value="1"/>
</dbReference>
<name>A0A383VYD9_TETOB</name>
<gene>
    <name evidence="2" type="ORF">BQ4739_LOCUS10123</name>
    <name evidence="3" type="ORF">BQ4739_LOCUS17344</name>
</gene>
<dbReference type="Gene3D" id="3.40.50.720">
    <property type="entry name" value="NAD(P)-binding Rossmann-like Domain"/>
    <property type="match status" value="1"/>
</dbReference>
<dbReference type="SUPFAM" id="SSF51735">
    <property type="entry name" value="NAD(P)-binding Rossmann-fold domains"/>
    <property type="match status" value="1"/>
</dbReference>
<proteinExistence type="predicted"/>
<evidence type="ECO:0000313" key="3">
    <source>
        <dbReference type="EMBL" id="SZX76983.1"/>
    </source>
</evidence>
<dbReference type="SUPFAM" id="SSF50129">
    <property type="entry name" value="GroES-like"/>
    <property type="match status" value="1"/>
</dbReference>
<dbReference type="AlphaFoldDB" id="A0A383VYD9"/>
<dbReference type="EMBL" id="FNXT01001270">
    <property type="protein sequence ID" value="SZX76983.1"/>
    <property type="molecule type" value="Genomic_DNA"/>
</dbReference>
<dbReference type="Gene3D" id="3.90.180.10">
    <property type="entry name" value="Medium-chain alcohol dehydrogenases, catalytic domain"/>
    <property type="match status" value="1"/>
</dbReference>
<dbReference type="InterPro" id="IPR013154">
    <property type="entry name" value="ADH-like_N"/>
</dbReference>
<protein>
    <recommendedName>
        <fullName evidence="1">Enoyl reductase (ER) domain-containing protein</fullName>
    </recommendedName>
</protein>
<feature type="domain" description="Enoyl reductase (ER)" evidence="1">
    <location>
        <begin position="10"/>
        <end position="331"/>
    </location>
</feature>
<dbReference type="STRING" id="3088.A0A383VYD9"/>
<sequence>MAAAVFRSFGPPSVLQLEDDFPRPSRRKGELLIKVMAASINPIDWKTRKGEVPRFAVTRPKIPGGDVAGLVEEADPGSQFKPGDRVFGCNGNQNLWSTYGTYAEYAVAHEDSVLPIPEGWSFNEAAAVPLAAMTAWQAMQPSMPLQDKRVLVHAGAGGVGSFAVQIAKAQGAWVATTCSGKNTAFVSETLGADLAIDYTKEKFEEACGEPLDLVVDTIGGDYELRSLPLLKRSGHFANILNSGFMHQYGPVKGPVLLTYYTARGMLLGAISGPRYTFTIMKHQAQHGLGELVELMKAGKLKVTIHEVLPLAEAAKAHEISETGRVRGKLVLQVATE</sequence>
<dbReference type="Pfam" id="PF13602">
    <property type="entry name" value="ADH_zinc_N_2"/>
    <property type="match status" value="1"/>
</dbReference>
<dbReference type="InterPro" id="IPR020843">
    <property type="entry name" value="ER"/>
</dbReference>
<dbReference type="Pfam" id="PF08240">
    <property type="entry name" value="ADH_N"/>
    <property type="match status" value="1"/>
</dbReference>
<keyword evidence="4" id="KW-1185">Reference proteome</keyword>
<dbReference type="GO" id="GO:0016491">
    <property type="term" value="F:oxidoreductase activity"/>
    <property type="evidence" value="ECO:0007669"/>
    <property type="project" value="InterPro"/>
</dbReference>
<dbReference type="InterPro" id="IPR011032">
    <property type="entry name" value="GroES-like_sf"/>
</dbReference>
<dbReference type="PANTHER" id="PTHR11695:SF648">
    <property type="entry name" value="ZINC-BINDING OXIDOREDUCTASE"/>
    <property type="match status" value="1"/>
</dbReference>
<dbReference type="Proteomes" id="UP000256970">
    <property type="component" value="Unassembled WGS sequence"/>
</dbReference>
<accession>A0A383VYD9</accession>
<evidence type="ECO:0000313" key="4">
    <source>
        <dbReference type="Proteomes" id="UP000256970"/>
    </source>
</evidence>
<evidence type="ECO:0000313" key="2">
    <source>
        <dbReference type="EMBL" id="SZX69853.1"/>
    </source>
</evidence>
<dbReference type="EMBL" id="FNXT01000960">
    <property type="protein sequence ID" value="SZX69853.1"/>
    <property type="molecule type" value="Genomic_DNA"/>
</dbReference>
<dbReference type="InterPro" id="IPR036291">
    <property type="entry name" value="NAD(P)-bd_dom_sf"/>
</dbReference>
<organism evidence="2 4">
    <name type="scientific">Tetradesmus obliquus</name>
    <name type="common">Green alga</name>
    <name type="synonym">Acutodesmus obliquus</name>
    <dbReference type="NCBI Taxonomy" id="3088"/>
    <lineage>
        <taxon>Eukaryota</taxon>
        <taxon>Viridiplantae</taxon>
        <taxon>Chlorophyta</taxon>
        <taxon>core chlorophytes</taxon>
        <taxon>Chlorophyceae</taxon>
        <taxon>CS clade</taxon>
        <taxon>Sphaeropleales</taxon>
        <taxon>Scenedesmaceae</taxon>
        <taxon>Tetradesmus</taxon>
    </lineage>
</organism>
<reference evidence="2 4" key="1">
    <citation type="submission" date="2016-10" db="EMBL/GenBank/DDBJ databases">
        <authorList>
            <person name="Cai Z."/>
        </authorList>
    </citation>
    <scope>NUCLEOTIDE SEQUENCE [LARGE SCALE GENOMIC DNA]</scope>
</reference>
<dbReference type="InterPro" id="IPR050700">
    <property type="entry name" value="YIM1/Zinc_Alcohol_DH_Fams"/>
</dbReference>